<dbReference type="InterPro" id="IPR014729">
    <property type="entry name" value="Rossmann-like_a/b/a_fold"/>
</dbReference>
<dbReference type="EMBL" id="LT670817">
    <property type="protein sequence ID" value="SHG90654.1"/>
    <property type="molecule type" value="Genomic_DNA"/>
</dbReference>
<dbReference type="RefSeq" id="WP_079601996.1">
    <property type="nucleotide sequence ID" value="NZ_LT670817.1"/>
</dbReference>
<evidence type="ECO:0000313" key="2">
    <source>
        <dbReference type="Proteomes" id="UP000189796"/>
    </source>
</evidence>
<reference evidence="1 2" key="1">
    <citation type="submission" date="2016-11" db="EMBL/GenBank/DDBJ databases">
        <authorList>
            <person name="Jaros S."/>
            <person name="Januszkiewicz K."/>
            <person name="Wedrychowicz H."/>
        </authorList>
    </citation>
    <scope>NUCLEOTIDE SEQUENCE [LARGE SCALE GENOMIC DNA]</scope>
    <source>
        <strain evidence="1 2">GAS138</strain>
    </source>
</reference>
<dbReference type="Gene3D" id="3.40.50.620">
    <property type="entry name" value="HUPs"/>
    <property type="match status" value="1"/>
</dbReference>
<evidence type="ECO:0000313" key="1">
    <source>
        <dbReference type="EMBL" id="SHG90654.1"/>
    </source>
</evidence>
<gene>
    <name evidence="1" type="ORF">SAMN05443248_3050</name>
</gene>
<dbReference type="OrthoDB" id="7574889at2"/>
<proteinExistence type="predicted"/>
<sequence>MAGLDSIKHLRGDDLIAEYKERYGDKTLIAFSRGKDSIAAALALRDKIEMIPFHYDDVPGLELIDESIAYYEKNLFGRRILRMPNPAFYKHLREGMFQPIRRSQTLAASSIPHLNHADVVQMVKDQEGIEGDILSATGVRALDNAIRFLSIRKHGPIRSGAGNWAPIWDWSKQRLMDEIEKSGISLPPDYTFLPRSLDGFSYLYLIPLRKHYPRDYERILEWFPIAEAELLRYEINQRFYPT</sequence>
<protein>
    <recommendedName>
        <fullName evidence="3">Phosphoadenosine phosphosulfate reductase family protein</fullName>
    </recommendedName>
</protein>
<dbReference type="Proteomes" id="UP000189796">
    <property type="component" value="Chromosome I"/>
</dbReference>
<accession>A0A1M5NM39</accession>
<dbReference type="SUPFAM" id="SSF52402">
    <property type="entry name" value="Adenine nucleotide alpha hydrolases-like"/>
    <property type="match status" value="1"/>
</dbReference>
<evidence type="ECO:0008006" key="3">
    <source>
        <dbReference type="Google" id="ProtNLM"/>
    </source>
</evidence>
<name>A0A1M5NM39_9BRAD</name>
<organism evidence="1 2">
    <name type="scientific">Bradyrhizobium erythrophlei</name>
    <dbReference type="NCBI Taxonomy" id="1437360"/>
    <lineage>
        <taxon>Bacteria</taxon>
        <taxon>Pseudomonadati</taxon>
        <taxon>Pseudomonadota</taxon>
        <taxon>Alphaproteobacteria</taxon>
        <taxon>Hyphomicrobiales</taxon>
        <taxon>Nitrobacteraceae</taxon>
        <taxon>Bradyrhizobium</taxon>
    </lineage>
</organism>
<dbReference type="AlphaFoldDB" id="A0A1M5NM39"/>